<sequence length="471" mass="52980">MADTNFSAPLQTQYPMPNPPGLHFPGSEASARSQPGFTNYNSFAYESPGYTQFHSSQYGSQMPDHTPMQSQSAPFHYHHGRMPSYQPFSDQASYRPNPYYHPQPTMNMYQNGPNPSAGPPPFRGTILPGSPHPEFAEPQNEMNMLPMIEPHLSNGSQMFNAPHHFPTGSMYNSNSFQSRRPNQNQNQSMPLTMSPAVRFGGLPTQPPGQVRTPMLRGGSVGGPEQPRQPVTPNRRPSHERQHPLSPTGPDRRPQSFLARRSDRSVSPRTSHRRNFDRYSVDLGSSSQSSEDSEQASRARVALTRRLERRQMARREFGRGHLAADPNVPSPAQMHALRDKLRHFLPNELPEGSSSMCDICQKDYSGKHVDPSEEQEVAIQLPCKHIFGEHCINTWFETCQKHKNKITCPMCRKLLIEPPPRNGPFASSVTQAELYMQLFSQGENRNIPAELIAHVARAREDGRNLEGDFAHS</sequence>
<evidence type="ECO:0000256" key="2">
    <source>
        <dbReference type="SAM" id="MobiDB-lite"/>
    </source>
</evidence>
<keyword evidence="1" id="KW-0862">Zinc</keyword>
<feature type="compositionally biased region" description="Low complexity" evidence="2">
    <location>
        <begin position="172"/>
        <end position="188"/>
    </location>
</feature>
<dbReference type="PROSITE" id="PS50089">
    <property type="entry name" value="ZF_RING_2"/>
    <property type="match status" value="1"/>
</dbReference>
<dbReference type="OrthoDB" id="8062037at2759"/>
<evidence type="ECO:0000313" key="5">
    <source>
        <dbReference type="Proteomes" id="UP000799770"/>
    </source>
</evidence>
<feature type="region of interest" description="Disordered" evidence="2">
    <location>
        <begin position="56"/>
        <end position="95"/>
    </location>
</feature>
<evidence type="ECO:0000259" key="3">
    <source>
        <dbReference type="PROSITE" id="PS50089"/>
    </source>
</evidence>
<gene>
    <name evidence="4" type="ORF">BDV96DRAFT_36121</name>
</gene>
<proteinExistence type="predicted"/>
<accession>A0A6A5ZBJ4</accession>
<feature type="compositionally biased region" description="Basic and acidic residues" evidence="2">
    <location>
        <begin position="249"/>
        <end position="265"/>
    </location>
</feature>
<feature type="compositionally biased region" description="Low complexity" evidence="2">
    <location>
        <begin position="284"/>
        <end position="299"/>
    </location>
</feature>
<organism evidence="4 5">
    <name type="scientific">Lophiotrema nucula</name>
    <dbReference type="NCBI Taxonomy" id="690887"/>
    <lineage>
        <taxon>Eukaryota</taxon>
        <taxon>Fungi</taxon>
        <taxon>Dikarya</taxon>
        <taxon>Ascomycota</taxon>
        <taxon>Pezizomycotina</taxon>
        <taxon>Dothideomycetes</taxon>
        <taxon>Pleosporomycetidae</taxon>
        <taxon>Pleosporales</taxon>
        <taxon>Lophiotremataceae</taxon>
        <taxon>Lophiotrema</taxon>
    </lineage>
</organism>
<name>A0A6A5ZBJ4_9PLEO</name>
<dbReference type="InterPro" id="IPR013083">
    <property type="entry name" value="Znf_RING/FYVE/PHD"/>
</dbReference>
<dbReference type="Pfam" id="PF13639">
    <property type="entry name" value="zf-RING_2"/>
    <property type="match status" value="1"/>
</dbReference>
<dbReference type="GO" id="GO:0008270">
    <property type="term" value="F:zinc ion binding"/>
    <property type="evidence" value="ECO:0007669"/>
    <property type="project" value="UniProtKB-KW"/>
</dbReference>
<protein>
    <recommendedName>
        <fullName evidence="3">RING-type domain-containing protein</fullName>
    </recommendedName>
</protein>
<evidence type="ECO:0000256" key="1">
    <source>
        <dbReference type="PROSITE-ProRule" id="PRU00175"/>
    </source>
</evidence>
<dbReference type="AlphaFoldDB" id="A0A6A5ZBJ4"/>
<keyword evidence="1" id="KW-0479">Metal-binding</keyword>
<reference evidence="4" key="1">
    <citation type="journal article" date="2020" name="Stud. Mycol.">
        <title>101 Dothideomycetes genomes: a test case for predicting lifestyles and emergence of pathogens.</title>
        <authorList>
            <person name="Haridas S."/>
            <person name="Albert R."/>
            <person name="Binder M."/>
            <person name="Bloem J."/>
            <person name="Labutti K."/>
            <person name="Salamov A."/>
            <person name="Andreopoulos B."/>
            <person name="Baker S."/>
            <person name="Barry K."/>
            <person name="Bills G."/>
            <person name="Bluhm B."/>
            <person name="Cannon C."/>
            <person name="Castanera R."/>
            <person name="Culley D."/>
            <person name="Daum C."/>
            <person name="Ezra D."/>
            <person name="Gonzalez J."/>
            <person name="Henrissat B."/>
            <person name="Kuo A."/>
            <person name="Liang C."/>
            <person name="Lipzen A."/>
            <person name="Lutzoni F."/>
            <person name="Magnuson J."/>
            <person name="Mondo S."/>
            <person name="Nolan M."/>
            <person name="Ohm R."/>
            <person name="Pangilinan J."/>
            <person name="Park H.-J."/>
            <person name="Ramirez L."/>
            <person name="Alfaro M."/>
            <person name="Sun H."/>
            <person name="Tritt A."/>
            <person name="Yoshinaga Y."/>
            <person name="Zwiers L.-H."/>
            <person name="Turgeon B."/>
            <person name="Goodwin S."/>
            <person name="Spatafora J."/>
            <person name="Crous P."/>
            <person name="Grigoriev I."/>
        </authorList>
    </citation>
    <scope>NUCLEOTIDE SEQUENCE</scope>
    <source>
        <strain evidence="4">CBS 627.86</strain>
    </source>
</reference>
<evidence type="ECO:0000313" key="4">
    <source>
        <dbReference type="EMBL" id="KAF2116842.1"/>
    </source>
</evidence>
<feature type="region of interest" description="Disordered" evidence="2">
    <location>
        <begin position="1"/>
        <end position="35"/>
    </location>
</feature>
<dbReference type="SUPFAM" id="SSF57850">
    <property type="entry name" value="RING/U-box"/>
    <property type="match status" value="1"/>
</dbReference>
<dbReference type="InterPro" id="IPR001841">
    <property type="entry name" value="Znf_RING"/>
</dbReference>
<feature type="region of interest" description="Disordered" evidence="2">
    <location>
        <begin position="159"/>
        <end position="299"/>
    </location>
</feature>
<feature type="domain" description="RING-type" evidence="3">
    <location>
        <begin position="356"/>
        <end position="411"/>
    </location>
</feature>
<feature type="compositionally biased region" description="Polar residues" evidence="2">
    <location>
        <begin position="1"/>
        <end position="15"/>
    </location>
</feature>
<keyword evidence="5" id="KW-1185">Reference proteome</keyword>
<dbReference type="Gene3D" id="3.30.40.10">
    <property type="entry name" value="Zinc/RING finger domain, C3HC4 (zinc finger)"/>
    <property type="match status" value="1"/>
</dbReference>
<dbReference type="EMBL" id="ML977320">
    <property type="protein sequence ID" value="KAF2116842.1"/>
    <property type="molecule type" value="Genomic_DNA"/>
</dbReference>
<keyword evidence="1" id="KW-0863">Zinc-finger</keyword>
<dbReference type="Proteomes" id="UP000799770">
    <property type="component" value="Unassembled WGS sequence"/>
</dbReference>